<evidence type="ECO:0000259" key="12">
    <source>
        <dbReference type="Pfam" id="PF02770"/>
    </source>
</evidence>
<evidence type="ECO:0000256" key="5">
    <source>
        <dbReference type="ARBA" id="ARBA00022630"/>
    </source>
</evidence>
<evidence type="ECO:0000256" key="9">
    <source>
        <dbReference type="ARBA" id="ARBA00023098"/>
    </source>
</evidence>
<dbReference type="InterPro" id="IPR009100">
    <property type="entry name" value="AcylCoA_DH/oxidase_NM_dom_sf"/>
</dbReference>
<dbReference type="Gene3D" id="1.20.140.10">
    <property type="entry name" value="Butyryl-CoA Dehydrogenase, subunit A, domain 3"/>
    <property type="match status" value="2"/>
</dbReference>
<feature type="domain" description="Acyl-CoA oxidase/dehydrogenase middle" evidence="12">
    <location>
        <begin position="262"/>
        <end position="371"/>
    </location>
</feature>
<comment type="similarity">
    <text evidence="3">Belongs to the acyl-CoA oxidase family.</text>
</comment>
<dbReference type="FunFam" id="2.40.110.10:FF:000005">
    <property type="entry name" value="Acyl-coenzyme A oxidase"/>
    <property type="match status" value="1"/>
</dbReference>
<dbReference type="GO" id="GO:0033540">
    <property type="term" value="P:fatty acid beta-oxidation using acyl-CoA oxidase"/>
    <property type="evidence" value="ECO:0007669"/>
    <property type="project" value="TreeGrafter"/>
</dbReference>
<feature type="domain" description="Acyl-CoA dehydrogenase/oxidase N-terminal" evidence="13">
    <location>
        <begin position="153"/>
        <end position="255"/>
    </location>
</feature>
<dbReference type="SUPFAM" id="SSF56645">
    <property type="entry name" value="Acyl-CoA dehydrogenase NM domain-like"/>
    <property type="match status" value="1"/>
</dbReference>
<dbReference type="FunFam" id="1.20.140.10:FF:000010">
    <property type="entry name" value="Acyl-coenzyme A oxidase"/>
    <property type="match status" value="1"/>
</dbReference>
<keyword evidence="16" id="KW-1185">Reference proteome</keyword>
<evidence type="ECO:0000259" key="13">
    <source>
        <dbReference type="Pfam" id="PF02771"/>
    </source>
</evidence>
<dbReference type="Pfam" id="PF01756">
    <property type="entry name" value="ACOX"/>
    <property type="match status" value="1"/>
</dbReference>
<keyword evidence="10" id="KW-0576">Peroxisome</keyword>
<proteinExistence type="inferred from homology"/>
<dbReference type="PIRSF" id="PIRSF000168">
    <property type="entry name" value="Acyl-CoA_oxidase"/>
    <property type="match status" value="1"/>
</dbReference>
<evidence type="ECO:0000256" key="4">
    <source>
        <dbReference type="ARBA" id="ARBA00012870"/>
    </source>
</evidence>
<keyword evidence="7" id="KW-0276">Fatty acid metabolism</keyword>
<dbReference type="FunFam" id="1.20.140.10:FF:000007">
    <property type="entry name" value="Acyl-coenzyme A oxidase"/>
    <property type="match status" value="1"/>
</dbReference>
<dbReference type="SUPFAM" id="SSF47203">
    <property type="entry name" value="Acyl-CoA dehydrogenase C-terminal domain-like"/>
    <property type="match status" value="2"/>
</dbReference>
<dbReference type="InterPro" id="IPR002655">
    <property type="entry name" value="Acyl-CoA_oxidase_C"/>
</dbReference>
<name>A0A972JHC1_9FLAO</name>
<organism evidence="15 16">
    <name type="scientific">Flavobacterium silvaticum</name>
    <dbReference type="NCBI Taxonomy" id="1852020"/>
    <lineage>
        <taxon>Bacteria</taxon>
        <taxon>Pseudomonadati</taxon>
        <taxon>Bacteroidota</taxon>
        <taxon>Flavobacteriia</taxon>
        <taxon>Flavobacteriales</taxon>
        <taxon>Flavobacteriaceae</taxon>
        <taxon>Flavobacterium</taxon>
    </lineage>
</organism>
<dbReference type="InterPro" id="IPR055060">
    <property type="entry name" value="ACOX_C_alpha1"/>
</dbReference>
<evidence type="ECO:0000313" key="16">
    <source>
        <dbReference type="Proteomes" id="UP000712080"/>
    </source>
</evidence>
<evidence type="ECO:0000313" key="15">
    <source>
        <dbReference type="EMBL" id="NMH29081.1"/>
    </source>
</evidence>
<evidence type="ECO:0000256" key="6">
    <source>
        <dbReference type="ARBA" id="ARBA00022827"/>
    </source>
</evidence>
<keyword evidence="6" id="KW-0274">FAD</keyword>
<dbReference type="EMBL" id="JAAMPU010000107">
    <property type="protein sequence ID" value="NMH29081.1"/>
    <property type="molecule type" value="Genomic_DNA"/>
</dbReference>
<dbReference type="InterPro" id="IPR013786">
    <property type="entry name" value="AcylCoA_DH/ox_N"/>
</dbReference>
<evidence type="ECO:0000256" key="2">
    <source>
        <dbReference type="ARBA" id="ARBA00004275"/>
    </source>
</evidence>
<keyword evidence="9" id="KW-0443">Lipid metabolism</keyword>
<dbReference type="InterPro" id="IPR037069">
    <property type="entry name" value="AcylCoA_DH/ox_N_sf"/>
</dbReference>
<dbReference type="PANTHER" id="PTHR10909:SF378">
    <property type="entry name" value="ACYL-COENZYME A OXIDASE"/>
    <property type="match status" value="1"/>
</dbReference>
<evidence type="ECO:0000256" key="3">
    <source>
        <dbReference type="ARBA" id="ARBA00006288"/>
    </source>
</evidence>
<protein>
    <recommendedName>
        <fullName evidence="4">acyl-CoA oxidase</fullName>
        <ecNumber evidence="4">1.3.3.6</ecNumber>
    </recommendedName>
</protein>
<keyword evidence="5" id="KW-0285">Flavoprotein</keyword>
<feature type="domain" description="Acyl-CoA oxidase C-terminal" evidence="11">
    <location>
        <begin position="604"/>
        <end position="745"/>
    </location>
</feature>
<dbReference type="InterPro" id="IPR036250">
    <property type="entry name" value="AcylCo_DH-like_C"/>
</dbReference>
<dbReference type="AlphaFoldDB" id="A0A972JHC1"/>
<evidence type="ECO:0000259" key="14">
    <source>
        <dbReference type="Pfam" id="PF22924"/>
    </source>
</evidence>
<dbReference type="Pfam" id="PF22924">
    <property type="entry name" value="ACOX_C_alpha1"/>
    <property type="match status" value="1"/>
</dbReference>
<keyword evidence="8" id="KW-0560">Oxidoreductase</keyword>
<dbReference type="GO" id="GO:0055088">
    <property type="term" value="P:lipid homeostasis"/>
    <property type="evidence" value="ECO:0007669"/>
    <property type="project" value="TreeGrafter"/>
</dbReference>
<comment type="cofactor">
    <cofactor evidence="1">
        <name>FAD</name>
        <dbReference type="ChEBI" id="CHEBI:57692"/>
    </cofactor>
</comment>
<dbReference type="Gene3D" id="1.10.540.10">
    <property type="entry name" value="Acyl-CoA dehydrogenase/oxidase, N-terminal domain"/>
    <property type="match status" value="1"/>
</dbReference>
<dbReference type="Pfam" id="PF02770">
    <property type="entry name" value="Acyl-CoA_dh_M"/>
    <property type="match status" value="1"/>
</dbReference>
<evidence type="ECO:0000259" key="11">
    <source>
        <dbReference type="Pfam" id="PF01756"/>
    </source>
</evidence>
<reference evidence="15" key="1">
    <citation type="submission" date="2020-02" db="EMBL/GenBank/DDBJ databases">
        <title>Flavobacterium sp. genome.</title>
        <authorList>
            <person name="Jung H.S."/>
            <person name="Baek J.H."/>
            <person name="Jeon C.O."/>
        </authorList>
    </citation>
    <scope>NUCLEOTIDE SEQUENCE</scope>
    <source>
        <strain evidence="15">SE-s28</strain>
    </source>
</reference>
<dbReference type="GO" id="GO:0005504">
    <property type="term" value="F:fatty acid binding"/>
    <property type="evidence" value="ECO:0007669"/>
    <property type="project" value="TreeGrafter"/>
</dbReference>
<dbReference type="GO" id="GO:0071949">
    <property type="term" value="F:FAD binding"/>
    <property type="evidence" value="ECO:0007669"/>
    <property type="project" value="InterPro"/>
</dbReference>
<evidence type="ECO:0000256" key="1">
    <source>
        <dbReference type="ARBA" id="ARBA00001974"/>
    </source>
</evidence>
<accession>A0A972JHC1</accession>
<dbReference type="InterPro" id="IPR046373">
    <property type="entry name" value="Acyl-CoA_Oxase/DH_mid-dom_sf"/>
</dbReference>
<dbReference type="EC" id="1.3.3.6" evidence="4"/>
<comment type="subcellular location">
    <subcellularLocation>
        <location evidence="2">Peroxisome</location>
    </subcellularLocation>
</comment>
<evidence type="ECO:0000256" key="7">
    <source>
        <dbReference type="ARBA" id="ARBA00022832"/>
    </source>
</evidence>
<dbReference type="GO" id="GO:0003997">
    <property type="term" value="F:acyl-CoA oxidase activity"/>
    <property type="evidence" value="ECO:0007669"/>
    <property type="project" value="UniProtKB-EC"/>
</dbReference>
<sequence length="750" mass="84455">MEKAFLPLLYLVWSDDLLSQKEVSILNTFFTENTILTDSEKKNLLSFIAVSNPPTRETLAFWKTEIFDELTQSPQIRSLFGLSLQLSGNDARFENLKPEFLELENQLGILGEEALLTFRSAANTQTSNLETLNSFDVKALQSILEGDTAGIEKQVRDLLQRPEFKYANTQETDSFREKVLDWCRILANEKLGSMAFPKEFGGGGNMKAYFAIMEALSYHDLSLVIKFGVQFGLWGMSVYFLGTEKHHIKYLSKIGTLELPGCFAMTETGHGSNVKGLETTATYDHKNQSFVINTPHPKAKKEYIGNAAVHGQMATVFAKLIIDGKDYGVNTFVVPLRDTSGNILDGIEIGDCGRKMGLNGVDNGTIRFHNVTIPKENMLDRFASVNNKGEFESPIPSDNRRFFTMLGTLVGGRIGIPKSALSAMKTGLTIAIKYSDNRRQFGPDGGSEVPILNYRIHQRRLFPHLANSYAFHFSLRYLTDRFMQRSEADAQEIEALAAGMKAYVTWNVRDSLQECREAMGGKGYLSENRIGDLKNDTEIYTTFEGDNTVLMQLVAKNRLAEFRKEFGKLDIGGMITYVFDSAKTALSEKNPYTSRRTDDEHLKDPEFHLAAFRYREKNLLSSAAMRIKKLVDGGMDAYDAFNVVQHHMIDVAKSYLERVILEQFLSKIETVSDASVRQQLVRQQQLFALNLLDKNKSWFLETGYFEPPKSKAIRKAINQLCWEIRTDAVALTNAFGIPDSLLGATVLTEK</sequence>
<dbReference type="PANTHER" id="PTHR10909">
    <property type="entry name" value="ELECTRON TRANSPORT OXIDOREDUCTASE"/>
    <property type="match status" value="1"/>
</dbReference>
<evidence type="ECO:0000256" key="10">
    <source>
        <dbReference type="ARBA" id="ARBA00023140"/>
    </source>
</evidence>
<dbReference type="Proteomes" id="UP000712080">
    <property type="component" value="Unassembled WGS sequence"/>
</dbReference>
<comment type="caution">
    <text evidence="15">The sequence shown here is derived from an EMBL/GenBank/DDBJ whole genome shotgun (WGS) entry which is preliminary data.</text>
</comment>
<gene>
    <name evidence="15" type="ORF">G6047_13650</name>
</gene>
<dbReference type="InterPro" id="IPR006091">
    <property type="entry name" value="Acyl-CoA_Oxase/DH_mid-dom"/>
</dbReference>
<dbReference type="Pfam" id="PF02771">
    <property type="entry name" value="Acyl-CoA_dh_N"/>
    <property type="match status" value="1"/>
</dbReference>
<dbReference type="InterPro" id="IPR012258">
    <property type="entry name" value="Acyl-CoA_oxidase"/>
</dbReference>
<feature type="domain" description="Acyl-CoA oxidase C-alpha1" evidence="14">
    <location>
        <begin position="407"/>
        <end position="556"/>
    </location>
</feature>
<evidence type="ECO:0000256" key="8">
    <source>
        <dbReference type="ARBA" id="ARBA00023002"/>
    </source>
</evidence>
<dbReference type="Gene3D" id="2.40.110.10">
    <property type="entry name" value="Butyryl-CoA Dehydrogenase, subunit A, domain 2"/>
    <property type="match status" value="1"/>
</dbReference>